<evidence type="ECO:0000313" key="1">
    <source>
        <dbReference type="EMBL" id="CEK69775.1"/>
    </source>
</evidence>
<feature type="non-terminal residue" evidence="1">
    <location>
        <position position="239"/>
    </location>
</feature>
<accession>A0A0B6ZPW7</accession>
<dbReference type="AlphaFoldDB" id="A0A0B6ZPW7"/>
<proteinExistence type="predicted"/>
<sequence>VENIDGSQMLSTTMHRNLVLSSGNDIPISNIAPQTHISFSATRNDEQGNKVTDVTDYTQPTITMVLDSTSSHLNSKGILVEPSSYITYSDNPAVTADQLTFHTVHPLSDKTESSAHLYESSEGSFIDISSLSVVTSEIPSSTTVHHTPTTQAVLFSAQATQNAIVQNEHSPIEHRLHQSLLQPSHEVSASTADSITTVNNSENELDQVKKEKLKQELRFLEQCHLEHHLKQVKRKQVER</sequence>
<reference evidence="1" key="1">
    <citation type="submission" date="2014-12" db="EMBL/GenBank/DDBJ databases">
        <title>Insight into the proteome of Arion vulgaris.</title>
        <authorList>
            <person name="Aradska J."/>
            <person name="Bulat T."/>
            <person name="Smidak R."/>
            <person name="Sarate P."/>
            <person name="Gangsoo J."/>
            <person name="Sialana F."/>
            <person name="Bilban M."/>
            <person name="Lubec G."/>
        </authorList>
    </citation>
    <scope>NUCLEOTIDE SEQUENCE</scope>
    <source>
        <tissue evidence="1">Skin</tissue>
    </source>
</reference>
<organism evidence="1">
    <name type="scientific">Arion vulgaris</name>
    <dbReference type="NCBI Taxonomy" id="1028688"/>
    <lineage>
        <taxon>Eukaryota</taxon>
        <taxon>Metazoa</taxon>
        <taxon>Spiralia</taxon>
        <taxon>Lophotrochozoa</taxon>
        <taxon>Mollusca</taxon>
        <taxon>Gastropoda</taxon>
        <taxon>Heterobranchia</taxon>
        <taxon>Euthyneura</taxon>
        <taxon>Panpulmonata</taxon>
        <taxon>Eupulmonata</taxon>
        <taxon>Stylommatophora</taxon>
        <taxon>Helicina</taxon>
        <taxon>Arionoidea</taxon>
        <taxon>Arionidae</taxon>
        <taxon>Arion</taxon>
    </lineage>
</organism>
<dbReference type="EMBL" id="HACG01022910">
    <property type="protein sequence ID" value="CEK69775.1"/>
    <property type="molecule type" value="Transcribed_RNA"/>
</dbReference>
<protein>
    <submittedName>
        <fullName evidence="1">Uncharacterized protein</fullName>
    </submittedName>
</protein>
<gene>
    <name evidence="1" type="primary">ORF71532</name>
</gene>
<feature type="non-terminal residue" evidence="1">
    <location>
        <position position="1"/>
    </location>
</feature>
<name>A0A0B6ZPW7_9EUPU</name>